<dbReference type="FunFam" id="3.30.930.10:FF:000031">
    <property type="entry name" value="Eukaryotic translation initiation factor 2-alpha kinase 4"/>
    <property type="match status" value="1"/>
</dbReference>
<evidence type="ECO:0000259" key="9">
    <source>
        <dbReference type="Pfam" id="PF12745"/>
    </source>
</evidence>
<sequence length="744" mass="83774">MKGLDSWVEHRLVSSICLDCAWSFCPAQRTQTGAGGPREGSHSLITVPLLCHSTLLEDINFPEDFPEYKSGKQVIGWLLNHDPALRPTAKELLKSDLLPPPQMEESELHEVLQHTMANVNGKAYRTMVNQLFSQITSPVMDYTYDIDLHKGNFNFDSARLQPYVYETITRIFKKHGAVCLQTPLRLPSNRKLYEGSEPACLMGHSGMLVTLPYDLRIAFARFVARNNITHFKRWSIERVFRPRKLDRAHPRELLECSFDVIVPVTNSLLPDAETIFTIAEIIQEFSVLQERNCHIYLNHTSLLKAVLLHSGIPEDKLSHASSILCDAMSEKLTRREVEAKFCNLSLSNNSLQTLYKYIEQKGDLQDLVPLITSLTKQKTAVTQLAKQGLKDQEELTGLLRRLGVKLQVVVNLGLVYKVQHHCGVIFQFVAFIKKRRRTVPDIMAAGGRYDHLILEFCGPASSAPVPSTVGASLALDKVCAASMEEPPSISSCDVLVVPVGHTSMGRAINVVQKLWTAGVSADIVYDVSQSQETMLEPCRQAGITCMALVSDKDGNYIKVKSFEKERQSEKRIPESDLVDHIVQKCQTKFFEERNIRETSETVSLQNTKGSLVNASGSSEQHGSSASSNINVLLISPEVSSSARRRYETQIQTRLHYLASNLQNKSNAIEVLAVDLPKGTLINFLSLEFDGDEQFNISIKRLLSHLHKQRYLKSICEEIHCFKILKWVAVVVLYSYKDDYYKILL</sequence>
<dbReference type="InterPro" id="IPR045864">
    <property type="entry name" value="aa-tRNA-synth_II/BPL/LPL"/>
</dbReference>
<protein>
    <recommendedName>
        <fullName evidence="1">non-specific serine/threonine protein kinase</fullName>
        <ecNumber evidence="1">2.7.11.1</ecNumber>
    </recommendedName>
</protein>
<comment type="catalytic activity">
    <reaction evidence="7">
        <text>L-threonyl-[protein] + ATP = O-phospho-L-threonyl-[protein] + ADP + H(+)</text>
        <dbReference type="Rhea" id="RHEA:46608"/>
        <dbReference type="Rhea" id="RHEA-COMP:11060"/>
        <dbReference type="Rhea" id="RHEA-COMP:11605"/>
        <dbReference type="ChEBI" id="CHEBI:15378"/>
        <dbReference type="ChEBI" id="CHEBI:30013"/>
        <dbReference type="ChEBI" id="CHEBI:30616"/>
        <dbReference type="ChEBI" id="CHEBI:61977"/>
        <dbReference type="ChEBI" id="CHEBI:456216"/>
        <dbReference type="EC" id="2.7.11.1"/>
    </reaction>
</comment>
<dbReference type="GO" id="GO:0006427">
    <property type="term" value="P:histidyl-tRNA aminoacylation"/>
    <property type="evidence" value="ECO:0007669"/>
    <property type="project" value="TreeGrafter"/>
</dbReference>
<keyword evidence="6" id="KW-0067">ATP-binding</keyword>
<dbReference type="PANTHER" id="PTHR11476">
    <property type="entry name" value="HISTIDYL-TRNA SYNTHETASE"/>
    <property type="match status" value="1"/>
</dbReference>
<dbReference type="Proteomes" id="UP000808372">
    <property type="component" value="Chromosome 28"/>
</dbReference>
<dbReference type="GO" id="GO:0005739">
    <property type="term" value="C:mitochondrion"/>
    <property type="evidence" value="ECO:0007669"/>
    <property type="project" value="TreeGrafter"/>
</dbReference>
<dbReference type="InterPro" id="IPR036621">
    <property type="entry name" value="Anticodon-bd_dom_sf"/>
</dbReference>
<evidence type="ECO:0000256" key="5">
    <source>
        <dbReference type="ARBA" id="ARBA00022777"/>
    </source>
</evidence>
<evidence type="ECO:0000259" key="10">
    <source>
        <dbReference type="Pfam" id="PF13393"/>
    </source>
</evidence>
<dbReference type="PANTHER" id="PTHR11476:SF7">
    <property type="entry name" value="HISTIDINE--TRNA LIGASE"/>
    <property type="match status" value="1"/>
</dbReference>
<dbReference type="InterPro" id="IPR024435">
    <property type="entry name" value="HisRS-related_dom"/>
</dbReference>
<dbReference type="Pfam" id="PF12745">
    <property type="entry name" value="HGTP_anticodon2"/>
    <property type="match status" value="1"/>
</dbReference>
<dbReference type="EC" id="2.7.11.1" evidence="1"/>
<dbReference type="SUPFAM" id="SSF52954">
    <property type="entry name" value="Class II aaRS ABD-related"/>
    <property type="match status" value="1"/>
</dbReference>
<keyword evidence="2" id="KW-0723">Serine/threonine-protein kinase</keyword>
<dbReference type="KEGG" id="snh:120023309"/>
<name>A0A8U0TPU1_SALNM</name>
<evidence type="ECO:0000256" key="2">
    <source>
        <dbReference type="ARBA" id="ARBA00022527"/>
    </source>
</evidence>
<keyword evidence="11" id="KW-1185">Reference proteome</keyword>
<keyword evidence="4" id="KW-0547">Nucleotide-binding</keyword>
<evidence type="ECO:0000313" key="12">
    <source>
        <dbReference type="RefSeq" id="XP_038823259.1"/>
    </source>
</evidence>
<dbReference type="SUPFAM" id="SSF55681">
    <property type="entry name" value="Class II aaRS and biotin synthetases"/>
    <property type="match status" value="1"/>
</dbReference>
<dbReference type="GeneID" id="120023309"/>
<reference evidence="12" key="1">
    <citation type="submission" date="2025-08" db="UniProtKB">
        <authorList>
            <consortium name="RefSeq"/>
        </authorList>
    </citation>
    <scope>IDENTIFICATION</scope>
    <source>
        <tissue evidence="12">White muscle</tissue>
    </source>
</reference>
<dbReference type="FunFam" id="3.40.50.800:FF:000009">
    <property type="entry name" value="Eukaryotic translation initiation factor 2-alpha kinase"/>
    <property type="match status" value="1"/>
</dbReference>
<keyword evidence="5" id="KW-0418">Kinase</keyword>
<organism evidence="11 12">
    <name type="scientific">Salvelinus namaycush</name>
    <name type="common">Lake trout</name>
    <name type="synonym">Salmo namaycush</name>
    <dbReference type="NCBI Taxonomy" id="8040"/>
    <lineage>
        <taxon>Eukaryota</taxon>
        <taxon>Metazoa</taxon>
        <taxon>Chordata</taxon>
        <taxon>Craniata</taxon>
        <taxon>Vertebrata</taxon>
        <taxon>Euteleostomi</taxon>
        <taxon>Actinopterygii</taxon>
        <taxon>Neopterygii</taxon>
        <taxon>Teleostei</taxon>
        <taxon>Protacanthopterygii</taxon>
        <taxon>Salmoniformes</taxon>
        <taxon>Salmonidae</taxon>
        <taxon>Salmoninae</taxon>
        <taxon>Salvelinus</taxon>
    </lineage>
</organism>
<dbReference type="Gene3D" id="3.40.50.800">
    <property type="entry name" value="Anticodon-binding domain"/>
    <property type="match status" value="1"/>
</dbReference>
<accession>A0A8U0TPU1</accession>
<dbReference type="GO" id="GO:0004674">
    <property type="term" value="F:protein serine/threonine kinase activity"/>
    <property type="evidence" value="ECO:0007669"/>
    <property type="project" value="UniProtKB-KW"/>
</dbReference>
<feature type="domain" description="Class II Histidinyl-tRNA synthetase (HisRS)-like catalytic core" evidence="10">
    <location>
        <begin position="234"/>
        <end position="477"/>
    </location>
</feature>
<evidence type="ECO:0000256" key="3">
    <source>
        <dbReference type="ARBA" id="ARBA00022679"/>
    </source>
</evidence>
<dbReference type="GO" id="GO:0003723">
    <property type="term" value="F:RNA binding"/>
    <property type="evidence" value="ECO:0007669"/>
    <property type="project" value="TreeGrafter"/>
</dbReference>
<proteinExistence type="predicted"/>
<evidence type="ECO:0000256" key="1">
    <source>
        <dbReference type="ARBA" id="ARBA00012513"/>
    </source>
</evidence>
<dbReference type="InterPro" id="IPR041715">
    <property type="entry name" value="HisRS-like_core"/>
</dbReference>
<dbReference type="AlphaFoldDB" id="A0A8U0TPU1"/>
<dbReference type="GO" id="GO:0032543">
    <property type="term" value="P:mitochondrial translation"/>
    <property type="evidence" value="ECO:0007669"/>
    <property type="project" value="TreeGrafter"/>
</dbReference>
<dbReference type="Pfam" id="PF13393">
    <property type="entry name" value="tRNA-synt_His"/>
    <property type="match status" value="1"/>
</dbReference>
<evidence type="ECO:0000256" key="8">
    <source>
        <dbReference type="ARBA" id="ARBA00048679"/>
    </source>
</evidence>
<dbReference type="RefSeq" id="XP_038823259.1">
    <property type="nucleotide sequence ID" value="XM_038967331.1"/>
</dbReference>
<dbReference type="Gene3D" id="3.30.930.10">
    <property type="entry name" value="Bira Bifunctional Protein, Domain 2"/>
    <property type="match status" value="1"/>
</dbReference>
<dbReference type="GO" id="GO:0005524">
    <property type="term" value="F:ATP binding"/>
    <property type="evidence" value="ECO:0007669"/>
    <property type="project" value="UniProtKB-KW"/>
</dbReference>
<comment type="catalytic activity">
    <reaction evidence="8">
        <text>L-seryl-[protein] + ATP = O-phospho-L-seryl-[protein] + ADP + H(+)</text>
        <dbReference type="Rhea" id="RHEA:17989"/>
        <dbReference type="Rhea" id="RHEA-COMP:9863"/>
        <dbReference type="Rhea" id="RHEA-COMP:11604"/>
        <dbReference type="ChEBI" id="CHEBI:15378"/>
        <dbReference type="ChEBI" id="CHEBI:29999"/>
        <dbReference type="ChEBI" id="CHEBI:30616"/>
        <dbReference type="ChEBI" id="CHEBI:83421"/>
        <dbReference type="ChEBI" id="CHEBI:456216"/>
        <dbReference type="EC" id="2.7.11.1"/>
    </reaction>
</comment>
<dbReference type="GO" id="GO:0042802">
    <property type="term" value="F:identical protein binding"/>
    <property type="evidence" value="ECO:0007669"/>
    <property type="project" value="TreeGrafter"/>
</dbReference>
<dbReference type="GO" id="GO:0005829">
    <property type="term" value="C:cytosol"/>
    <property type="evidence" value="ECO:0007669"/>
    <property type="project" value="TreeGrafter"/>
</dbReference>
<evidence type="ECO:0000256" key="7">
    <source>
        <dbReference type="ARBA" id="ARBA00047899"/>
    </source>
</evidence>
<gene>
    <name evidence="12" type="primary">LOC120023309</name>
</gene>
<evidence type="ECO:0000313" key="11">
    <source>
        <dbReference type="Proteomes" id="UP000808372"/>
    </source>
</evidence>
<keyword evidence="3" id="KW-0808">Transferase</keyword>
<evidence type="ECO:0000256" key="4">
    <source>
        <dbReference type="ARBA" id="ARBA00022741"/>
    </source>
</evidence>
<evidence type="ECO:0000256" key="6">
    <source>
        <dbReference type="ARBA" id="ARBA00022840"/>
    </source>
</evidence>
<dbReference type="GO" id="GO:0004821">
    <property type="term" value="F:histidine-tRNA ligase activity"/>
    <property type="evidence" value="ECO:0007669"/>
    <property type="project" value="TreeGrafter"/>
</dbReference>
<feature type="domain" description="Histidyl tRNA synthetase-related" evidence="9">
    <location>
        <begin position="491"/>
        <end position="694"/>
    </location>
</feature>